<feature type="domain" description="HVO-A0261-like N-terminal" evidence="1">
    <location>
        <begin position="6"/>
        <end position="89"/>
    </location>
</feature>
<dbReference type="Gene3D" id="1.10.10.10">
    <property type="entry name" value="Winged helix-like DNA-binding domain superfamily/Winged helix DNA-binding domain"/>
    <property type="match status" value="1"/>
</dbReference>
<dbReference type="InterPro" id="IPR057527">
    <property type="entry name" value="HVO_A0261-like_N"/>
</dbReference>
<dbReference type="OrthoDB" id="330490at2157"/>
<dbReference type="EMBL" id="AOMC01000048">
    <property type="protein sequence ID" value="EMA48531.1"/>
    <property type="molecule type" value="Genomic_DNA"/>
</dbReference>
<dbReference type="InterPro" id="IPR036388">
    <property type="entry name" value="WH-like_DNA-bd_sf"/>
</dbReference>
<dbReference type="eggNOG" id="arCOG02808">
    <property type="taxonomic scope" value="Archaea"/>
</dbReference>
<feature type="non-terminal residue" evidence="2">
    <location>
        <position position="181"/>
    </location>
</feature>
<dbReference type="RefSeq" id="WP_004051856.1">
    <property type="nucleotide sequence ID" value="NZ_AOMC01000048.1"/>
</dbReference>
<comment type="caution">
    <text evidence="2">The sequence shown here is derived from an EMBL/GenBank/DDBJ whole genome shotgun (WGS) entry which is preliminary data.</text>
</comment>
<evidence type="ECO:0000313" key="2">
    <source>
        <dbReference type="EMBL" id="EMA48531.1"/>
    </source>
</evidence>
<dbReference type="Pfam" id="PF25213">
    <property type="entry name" value="HVO_A0261_N"/>
    <property type="match status" value="1"/>
</dbReference>
<dbReference type="SUPFAM" id="SSF46785">
    <property type="entry name" value="Winged helix' DNA-binding domain"/>
    <property type="match status" value="1"/>
</dbReference>
<proteinExistence type="predicted"/>
<protein>
    <submittedName>
        <fullName evidence="2">DNA binding protein</fullName>
    </submittedName>
</protein>
<organism evidence="2 3">
    <name type="scientific">Halococcus morrhuae DSM 1307</name>
    <dbReference type="NCBI Taxonomy" id="931277"/>
    <lineage>
        <taxon>Archaea</taxon>
        <taxon>Methanobacteriati</taxon>
        <taxon>Methanobacteriota</taxon>
        <taxon>Stenosarchaea group</taxon>
        <taxon>Halobacteria</taxon>
        <taxon>Halobacteriales</taxon>
        <taxon>Halococcaceae</taxon>
        <taxon>Halococcus</taxon>
    </lineage>
</organism>
<accession>M0MSG4</accession>
<name>M0MSG4_HALMO</name>
<keyword evidence="3" id="KW-1185">Reference proteome</keyword>
<gene>
    <name evidence="2" type="ORF">C448_03161</name>
</gene>
<dbReference type="InterPro" id="IPR036390">
    <property type="entry name" value="WH_DNA-bd_sf"/>
</dbReference>
<dbReference type="Proteomes" id="UP000011568">
    <property type="component" value="Unassembled WGS sequence"/>
</dbReference>
<sequence length="181" mass="20306">MDGPLDDAEFLIRSANRVRLLELLVEGPHERRDMQDDIDVTRVTMGRLLGDLEDHGWVERRSHDYHITPLGRIVFEDLDVFLDTIWLAQKLRDLISHVPTEDLPIDLRRLGEAEFVCGDPADTDAPIRRMSDLMGNADHLRILFSIVMEAGPRTTAERAEAGADTAEAVLSAGVVEVGRNN</sequence>
<reference evidence="2 3" key="1">
    <citation type="journal article" date="2014" name="PLoS Genet.">
        <title>Phylogenetically driven sequencing of extremely halophilic archaea reveals strategies for static and dynamic osmo-response.</title>
        <authorList>
            <person name="Becker E.A."/>
            <person name="Seitzer P.M."/>
            <person name="Tritt A."/>
            <person name="Larsen D."/>
            <person name="Krusor M."/>
            <person name="Yao A.I."/>
            <person name="Wu D."/>
            <person name="Madern D."/>
            <person name="Eisen J.A."/>
            <person name="Darling A.E."/>
            <person name="Facciotti M.T."/>
        </authorList>
    </citation>
    <scope>NUCLEOTIDE SEQUENCE [LARGE SCALE GENOMIC DNA]</scope>
    <source>
        <strain evidence="2 3">DSM 1307</strain>
    </source>
</reference>
<evidence type="ECO:0000313" key="3">
    <source>
        <dbReference type="Proteomes" id="UP000011568"/>
    </source>
</evidence>
<dbReference type="AlphaFoldDB" id="M0MSG4"/>
<evidence type="ECO:0000259" key="1">
    <source>
        <dbReference type="Pfam" id="PF25213"/>
    </source>
</evidence>